<evidence type="ECO:0000313" key="1">
    <source>
        <dbReference type="EMBL" id="RZF39076.1"/>
    </source>
</evidence>
<protein>
    <submittedName>
        <fullName evidence="1">Uncharacterized protein</fullName>
    </submittedName>
</protein>
<accession>A0A482X0L6</accession>
<dbReference type="InParanoid" id="A0A482X0L6"/>
<reference evidence="1 2" key="1">
    <citation type="journal article" date="2017" name="Gigascience">
        <title>Genome sequence of the small brown planthopper, Laodelphax striatellus.</title>
        <authorList>
            <person name="Zhu J."/>
            <person name="Jiang F."/>
            <person name="Wang X."/>
            <person name="Yang P."/>
            <person name="Bao Y."/>
            <person name="Zhao W."/>
            <person name="Wang W."/>
            <person name="Lu H."/>
            <person name="Wang Q."/>
            <person name="Cui N."/>
            <person name="Li J."/>
            <person name="Chen X."/>
            <person name="Luo L."/>
            <person name="Yu J."/>
            <person name="Kang L."/>
            <person name="Cui F."/>
        </authorList>
    </citation>
    <scope>NUCLEOTIDE SEQUENCE [LARGE SCALE GENOMIC DNA]</scope>
    <source>
        <strain evidence="1">Lst14</strain>
    </source>
</reference>
<evidence type="ECO:0000313" key="2">
    <source>
        <dbReference type="Proteomes" id="UP000291343"/>
    </source>
</evidence>
<comment type="caution">
    <text evidence="1">The sequence shown here is derived from an EMBL/GenBank/DDBJ whole genome shotgun (WGS) entry which is preliminary data.</text>
</comment>
<keyword evidence="2" id="KW-1185">Reference proteome</keyword>
<dbReference type="Proteomes" id="UP000291343">
    <property type="component" value="Unassembled WGS sequence"/>
</dbReference>
<proteinExistence type="predicted"/>
<sequence length="58" mass="6696">MSCMTTPLSIHLIQDVFYNLTSYKKVRNHPHISLQISTRNYCNIPLKIPYQCNNTAIG</sequence>
<dbReference type="AlphaFoldDB" id="A0A482X0L6"/>
<name>A0A482X0L6_LAOST</name>
<dbReference type="EMBL" id="QKKF02020774">
    <property type="protein sequence ID" value="RZF39076.1"/>
    <property type="molecule type" value="Genomic_DNA"/>
</dbReference>
<gene>
    <name evidence="1" type="ORF">LSTR_LSTR006613</name>
</gene>
<organism evidence="1 2">
    <name type="scientific">Laodelphax striatellus</name>
    <name type="common">Small brown planthopper</name>
    <name type="synonym">Delphax striatella</name>
    <dbReference type="NCBI Taxonomy" id="195883"/>
    <lineage>
        <taxon>Eukaryota</taxon>
        <taxon>Metazoa</taxon>
        <taxon>Ecdysozoa</taxon>
        <taxon>Arthropoda</taxon>
        <taxon>Hexapoda</taxon>
        <taxon>Insecta</taxon>
        <taxon>Pterygota</taxon>
        <taxon>Neoptera</taxon>
        <taxon>Paraneoptera</taxon>
        <taxon>Hemiptera</taxon>
        <taxon>Auchenorrhyncha</taxon>
        <taxon>Fulgoroidea</taxon>
        <taxon>Delphacidae</taxon>
        <taxon>Criomorphinae</taxon>
        <taxon>Laodelphax</taxon>
    </lineage>
</organism>